<comment type="similarity">
    <text evidence="1">Belongs to the ATP-dependent AMP-binding enzyme family.</text>
</comment>
<protein>
    <recommendedName>
        <fullName evidence="2 7">Acetate--CoA ligase</fullName>
        <ecNumber evidence="2 7">6.2.1.1</ecNumber>
    </recommendedName>
</protein>
<organism evidence="11 12">
    <name type="scientific">Herpetosiphon gulosus</name>
    <dbReference type="NCBI Taxonomy" id="1973496"/>
    <lineage>
        <taxon>Bacteria</taxon>
        <taxon>Bacillati</taxon>
        <taxon>Chloroflexota</taxon>
        <taxon>Chloroflexia</taxon>
        <taxon>Herpetosiphonales</taxon>
        <taxon>Herpetosiphonaceae</taxon>
        <taxon>Herpetosiphon</taxon>
    </lineage>
</organism>
<evidence type="ECO:0000256" key="4">
    <source>
        <dbReference type="ARBA" id="ARBA00022741"/>
    </source>
</evidence>
<reference evidence="11 12" key="1">
    <citation type="submission" date="2024-02" db="EMBL/GenBank/DDBJ databases">
        <title>Herpetosiphon gulosus NBRC 112829.</title>
        <authorList>
            <person name="Ichikawa N."/>
            <person name="Katano-Makiyama Y."/>
            <person name="Hidaka K."/>
        </authorList>
    </citation>
    <scope>NUCLEOTIDE SEQUENCE [LARGE SCALE GENOMIC DNA]</scope>
    <source>
        <strain evidence="11 12">NBRC 112829</strain>
    </source>
</reference>
<dbReference type="NCBIfam" id="TIGR02188">
    <property type="entry name" value="Ac_CoA_lig_AcsA"/>
    <property type="match status" value="1"/>
</dbReference>
<dbReference type="Gene3D" id="3.40.50.12780">
    <property type="entry name" value="N-terminal domain of ligase-like"/>
    <property type="match status" value="1"/>
</dbReference>
<dbReference type="RefSeq" id="WP_345721572.1">
    <property type="nucleotide sequence ID" value="NZ_BAABRU010000005.1"/>
</dbReference>
<dbReference type="SUPFAM" id="SSF56801">
    <property type="entry name" value="Acetyl-CoA synthetase-like"/>
    <property type="match status" value="1"/>
</dbReference>
<dbReference type="InterPro" id="IPR000873">
    <property type="entry name" value="AMP-dep_synth/lig_dom"/>
</dbReference>
<evidence type="ECO:0000256" key="1">
    <source>
        <dbReference type="ARBA" id="ARBA00006432"/>
    </source>
</evidence>
<dbReference type="PANTHER" id="PTHR24095">
    <property type="entry name" value="ACETYL-COENZYME A SYNTHETASE"/>
    <property type="match status" value="1"/>
</dbReference>
<comment type="caution">
    <text evidence="11">The sequence shown here is derived from an EMBL/GenBank/DDBJ whole genome shotgun (WGS) entry which is preliminary data.</text>
</comment>
<dbReference type="InterPro" id="IPR025110">
    <property type="entry name" value="AMP-bd_C"/>
</dbReference>
<gene>
    <name evidence="11" type="primary">acsA</name>
    <name evidence="11" type="ORF">Hgul01_01758</name>
</gene>
<keyword evidence="5" id="KW-0067">ATP-binding</keyword>
<dbReference type="Pfam" id="PF00501">
    <property type="entry name" value="AMP-binding"/>
    <property type="match status" value="1"/>
</dbReference>
<dbReference type="NCBIfam" id="NF001208">
    <property type="entry name" value="PRK00174.1"/>
    <property type="match status" value="1"/>
</dbReference>
<dbReference type="Pfam" id="PF13193">
    <property type="entry name" value="AMP-binding_C"/>
    <property type="match status" value="1"/>
</dbReference>
<dbReference type="PROSITE" id="PS00455">
    <property type="entry name" value="AMP_BINDING"/>
    <property type="match status" value="1"/>
</dbReference>
<keyword evidence="4" id="KW-0547">Nucleotide-binding</keyword>
<evidence type="ECO:0000259" key="10">
    <source>
        <dbReference type="Pfam" id="PF16177"/>
    </source>
</evidence>
<evidence type="ECO:0000313" key="11">
    <source>
        <dbReference type="EMBL" id="GAA5527965.1"/>
    </source>
</evidence>
<dbReference type="EMBL" id="BAABRU010000005">
    <property type="protein sequence ID" value="GAA5527965.1"/>
    <property type="molecule type" value="Genomic_DNA"/>
</dbReference>
<dbReference type="Gene3D" id="3.30.300.30">
    <property type="match status" value="1"/>
</dbReference>
<dbReference type="InterPro" id="IPR011904">
    <property type="entry name" value="Ac_CoA_lig"/>
</dbReference>
<proteinExistence type="inferred from homology"/>
<dbReference type="InterPro" id="IPR045851">
    <property type="entry name" value="AMP-bd_C_sf"/>
</dbReference>
<dbReference type="Pfam" id="PF16177">
    <property type="entry name" value="ACAS_N"/>
    <property type="match status" value="1"/>
</dbReference>
<feature type="domain" description="Acetyl-coenzyme A synthetase N-terminal" evidence="10">
    <location>
        <begin position="49"/>
        <end position="103"/>
    </location>
</feature>
<evidence type="ECO:0000256" key="7">
    <source>
        <dbReference type="NCBIfam" id="TIGR02188"/>
    </source>
</evidence>
<accession>A0ABP9X0L0</accession>
<evidence type="ECO:0000259" key="9">
    <source>
        <dbReference type="Pfam" id="PF13193"/>
    </source>
</evidence>
<feature type="domain" description="AMP-binding enzyme C-terminal" evidence="9">
    <location>
        <begin position="552"/>
        <end position="630"/>
    </location>
</feature>
<keyword evidence="12" id="KW-1185">Reference proteome</keyword>
<dbReference type="InterPro" id="IPR020845">
    <property type="entry name" value="AMP-binding_CS"/>
</dbReference>
<evidence type="ECO:0000256" key="3">
    <source>
        <dbReference type="ARBA" id="ARBA00022598"/>
    </source>
</evidence>
<dbReference type="Proteomes" id="UP001428290">
    <property type="component" value="Unassembled WGS sequence"/>
</dbReference>
<name>A0ABP9X0L0_9CHLR</name>
<evidence type="ECO:0000256" key="2">
    <source>
        <dbReference type="ARBA" id="ARBA00013275"/>
    </source>
</evidence>
<dbReference type="PANTHER" id="PTHR24095:SF14">
    <property type="entry name" value="ACETYL-COENZYME A SYNTHETASE 1"/>
    <property type="match status" value="1"/>
</dbReference>
<keyword evidence="6" id="KW-0007">Acetylation</keyword>
<evidence type="ECO:0000259" key="8">
    <source>
        <dbReference type="Pfam" id="PF00501"/>
    </source>
</evidence>
<dbReference type="InterPro" id="IPR042099">
    <property type="entry name" value="ANL_N_sf"/>
</dbReference>
<dbReference type="EC" id="6.2.1.1" evidence="2 7"/>
<evidence type="ECO:0000256" key="5">
    <source>
        <dbReference type="ARBA" id="ARBA00022840"/>
    </source>
</evidence>
<dbReference type="CDD" id="cd05966">
    <property type="entry name" value="ACS"/>
    <property type="match status" value="1"/>
</dbReference>
<sequence length="653" mass="73173">MTEHAAPTTVGQFSASNDAESVFYYPPAALVENSNVLAYAREKGFADVEAMRQWSIEHYQDFWADMATRMVDWYVPFSKVLDDSKAPFYQWFNDGKINIVHNALDRHVKTWRKNKLALIWESEKGDNKTYSYWQLFKRVNKFANVLKSMGVKKGDTVTIYLPRVPEIVIAMLACAKIGAMHSVVYGGFSVEALHTRIQDAQSRVVITSDGGYMNGKVVELKKITDDAIKHSPVVEIVIVVKRTGHEVEMQQGRDLWYEELMALPIASTKCETEQLDAEHPLYMLYTSGTTGAPKGLVHTHGGYQVGVATTLHFNLDIKEEDVYWCAADPGWVTGHSYIVYGPLMLGATQVMYEGAPTFPFPNRWWNIVERYGVTVLYTAPTAIRGLMRFGEAWPNRHDLGSLRLLGSVGEPINPEAWRWYHRVIGRNNCPIMDTWWQTETGSMMITPNPTTPLKPGSGTRASFGIDADVVNDQGEHASDDEDGLLIIRNPWPSMLRTIYNNPDRYIEQYWSRIPGVYTAGDSARKDEDGYFWVIGRIDDVIKVSGYRLGTAEVESALVSHPSVAEAAAIGLPHEVKGNAIHTFVILKNGYEANQDLEDALIAHVGKVMGPIARPEAVQFVPSLPKTRSGKIMRRVLKARALGLPEGDLSTLEQ</sequence>
<keyword evidence="3" id="KW-0436">Ligase</keyword>
<feature type="domain" description="AMP-dependent synthetase/ligase" evidence="8">
    <location>
        <begin position="105"/>
        <end position="491"/>
    </location>
</feature>
<evidence type="ECO:0000313" key="12">
    <source>
        <dbReference type="Proteomes" id="UP001428290"/>
    </source>
</evidence>
<evidence type="ECO:0000256" key="6">
    <source>
        <dbReference type="ARBA" id="ARBA00022990"/>
    </source>
</evidence>
<dbReference type="InterPro" id="IPR032387">
    <property type="entry name" value="ACAS_N"/>
</dbReference>